<dbReference type="Proteomes" id="UP000293142">
    <property type="component" value="Unassembled WGS sequence"/>
</dbReference>
<dbReference type="EMBL" id="SIRE01000021">
    <property type="protein sequence ID" value="TBL73256.1"/>
    <property type="molecule type" value="Genomic_DNA"/>
</dbReference>
<sequence length="298" mass="33759">MSSELIFENINKRKVIALIVGLGEWGLHYRTIEEHCRIAKDFGLSYLELGIGGDFPGRIQRDIGQGEIDELLSCISDYGIKAPFVVLESDFTLEDAEDVRRQKERAAHDIQLAARFGATHVRLFTGFELAANMTEQRWTRMIEAFAELNALCLEHGIVISIETHGRNTPVHNGFIHEHTTSTEWNCLNRLLRELPPEVGFNFDPGNLKAVDPSRPLADYAKLLGSRINYCHLKDWKRTGDYWVACAPGDDDLNYGELLPHIPFQGVYLIEYEQVGDVVEGIGRSLNYLRSICPELRTS</sequence>
<organism evidence="2 3">
    <name type="scientific">Paenibacillus thalictri</name>
    <dbReference type="NCBI Taxonomy" id="2527873"/>
    <lineage>
        <taxon>Bacteria</taxon>
        <taxon>Bacillati</taxon>
        <taxon>Bacillota</taxon>
        <taxon>Bacilli</taxon>
        <taxon>Bacillales</taxon>
        <taxon>Paenibacillaceae</taxon>
        <taxon>Paenibacillus</taxon>
    </lineage>
</organism>
<comment type="caution">
    <text evidence="2">The sequence shown here is derived from an EMBL/GenBank/DDBJ whole genome shotgun (WGS) entry which is preliminary data.</text>
</comment>
<dbReference type="OrthoDB" id="2565558at2"/>
<accession>A0A4Q9DMV9</accession>
<dbReference type="PANTHER" id="PTHR12110:SF53">
    <property type="entry name" value="BLR5974 PROTEIN"/>
    <property type="match status" value="1"/>
</dbReference>
<dbReference type="Gene3D" id="3.20.20.150">
    <property type="entry name" value="Divalent-metal-dependent TIM barrel enzymes"/>
    <property type="match status" value="1"/>
</dbReference>
<dbReference type="SUPFAM" id="SSF51658">
    <property type="entry name" value="Xylose isomerase-like"/>
    <property type="match status" value="1"/>
</dbReference>
<keyword evidence="3" id="KW-1185">Reference proteome</keyword>
<protein>
    <submittedName>
        <fullName evidence="2">Sugar phosphate isomerase/epimerase</fullName>
    </submittedName>
</protein>
<dbReference type="InterPro" id="IPR050312">
    <property type="entry name" value="IolE/XylAMocC-like"/>
</dbReference>
<feature type="domain" description="Xylose isomerase-like TIM barrel" evidence="1">
    <location>
        <begin position="37"/>
        <end position="290"/>
    </location>
</feature>
<dbReference type="AlphaFoldDB" id="A0A4Q9DMV9"/>
<dbReference type="InterPro" id="IPR036237">
    <property type="entry name" value="Xyl_isomerase-like_sf"/>
</dbReference>
<dbReference type="InterPro" id="IPR013022">
    <property type="entry name" value="Xyl_isomerase-like_TIM-brl"/>
</dbReference>
<evidence type="ECO:0000313" key="3">
    <source>
        <dbReference type="Proteomes" id="UP000293142"/>
    </source>
</evidence>
<proteinExistence type="predicted"/>
<name>A0A4Q9DMV9_9BACL</name>
<evidence type="ECO:0000313" key="2">
    <source>
        <dbReference type="EMBL" id="TBL73256.1"/>
    </source>
</evidence>
<dbReference type="GO" id="GO:0016853">
    <property type="term" value="F:isomerase activity"/>
    <property type="evidence" value="ECO:0007669"/>
    <property type="project" value="UniProtKB-KW"/>
</dbReference>
<reference evidence="2 3" key="1">
    <citation type="submission" date="2019-02" db="EMBL/GenBank/DDBJ databases">
        <title>Paenibacillus sp. nov., isolated from surface-sterilized tissue of Thalictrum simplex L.</title>
        <authorList>
            <person name="Tuo L."/>
        </authorList>
    </citation>
    <scope>NUCLEOTIDE SEQUENCE [LARGE SCALE GENOMIC DNA]</scope>
    <source>
        <strain evidence="2 3">N2SHLJ1</strain>
    </source>
</reference>
<dbReference type="Pfam" id="PF01261">
    <property type="entry name" value="AP_endonuc_2"/>
    <property type="match status" value="1"/>
</dbReference>
<evidence type="ECO:0000259" key="1">
    <source>
        <dbReference type="Pfam" id="PF01261"/>
    </source>
</evidence>
<gene>
    <name evidence="2" type="ORF">EYB31_26605</name>
</gene>
<keyword evidence="2" id="KW-0413">Isomerase</keyword>
<dbReference type="PANTHER" id="PTHR12110">
    <property type="entry name" value="HYDROXYPYRUVATE ISOMERASE"/>
    <property type="match status" value="1"/>
</dbReference>